<keyword evidence="3" id="KW-0274">FAD</keyword>
<dbReference type="InterPro" id="IPR036188">
    <property type="entry name" value="FAD/NAD-bd_sf"/>
</dbReference>
<dbReference type="Gene3D" id="3.50.50.60">
    <property type="entry name" value="FAD/NAD(P)-binding domain"/>
    <property type="match status" value="2"/>
</dbReference>
<dbReference type="PRINTS" id="PR00368">
    <property type="entry name" value="FADPNR"/>
</dbReference>
<dbReference type="Gene3D" id="3.30.390.30">
    <property type="match status" value="1"/>
</dbReference>
<evidence type="ECO:0000256" key="3">
    <source>
        <dbReference type="ARBA" id="ARBA00022827"/>
    </source>
</evidence>
<dbReference type="PANTHER" id="PTHR43557:SF2">
    <property type="entry name" value="RIESKE DOMAIN-CONTAINING PROTEIN-RELATED"/>
    <property type="match status" value="1"/>
</dbReference>
<dbReference type="PRINTS" id="PR00411">
    <property type="entry name" value="PNDRDTASEI"/>
</dbReference>
<keyword evidence="2" id="KW-0285">Flavoprotein</keyword>
<keyword evidence="4" id="KW-0560">Oxidoreductase</keyword>
<dbReference type="InterPro" id="IPR050446">
    <property type="entry name" value="FAD-oxidoreductase/Apoptosis"/>
</dbReference>
<evidence type="ECO:0000313" key="8">
    <source>
        <dbReference type="Proteomes" id="UP000199415"/>
    </source>
</evidence>
<dbReference type="InterPro" id="IPR023753">
    <property type="entry name" value="FAD/NAD-binding_dom"/>
</dbReference>
<dbReference type="GO" id="GO:0005737">
    <property type="term" value="C:cytoplasm"/>
    <property type="evidence" value="ECO:0007669"/>
    <property type="project" value="TreeGrafter"/>
</dbReference>
<evidence type="ECO:0000256" key="4">
    <source>
        <dbReference type="ARBA" id="ARBA00023002"/>
    </source>
</evidence>
<keyword evidence="8" id="KW-1185">Reference proteome</keyword>
<dbReference type="EMBL" id="FNCE01000001">
    <property type="protein sequence ID" value="SDF60477.1"/>
    <property type="molecule type" value="Genomic_DNA"/>
</dbReference>
<feature type="domain" description="Reductase C-terminal" evidence="6">
    <location>
        <begin position="320"/>
        <end position="404"/>
    </location>
</feature>
<dbReference type="OrthoDB" id="7809559at2"/>
<dbReference type="Pfam" id="PF07992">
    <property type="entry name" value="Pyr_redox_2"/>
    <property type="match status" value="1"/>
</dbReference>
<sequence>MADDRTIVVVGGGQAGGRAAEAACAAGWSGRVLVLAGEPRRPYERPPLSKAVLTGKAGLEVTDLDLGEAAERVEVRTGVRVTGIDRTARTLTTAHGETIGYDGLVLATGSRPRTLSLPGADLPGIQTFRDADDALALRESVVAGERIVVIGGGYIGMEIAASARACECPVTVLEAAPTVMARQVVRGVGDWFVELHRRHGADVVLGAKVAGFEGEQRVTGVRLDDGTVYPADRVVVGVGIAPNVELADAAGLTVDDGIVVDEHAMTEDPAIAAAGDCTSHPNPLLGRRIRLESWQNAEYQGRAAGATLAGELTRHAQLPWFWSDQHGVNLQMVGLPEHWDREIWRGTPDDGPCIVFLMQDGYVVGAQAIDNGKDIAVARRMIERDAKPDPDALADPAASLKKVLKAAS</sequence>
<name>A0A1G7MFH1_9PROT</name>
<dbReference type="GO" id="GO:0016651">
    <property type="term" value="F:oxidoreductase activity, acting on NAD(P)H"/>
    <property type="evidence" value="ECO:0007669"/>
    <property type="project" value="TreeGrafter"/>
</dbReference>
<dbReference type="InterPro" id="IPR028202">
    <property type="entry name" value="Reductase_C"/>
</dbReference>
<evidence type="ECO:0000256" key="2">
    <source>
        <dbReference type="ARBA" id="ARBA00022630"/>
    </source>
</evidence>
<gene>
    <name evidence="7" type="ORF">SAMN05216241_101597</name>
</gene>
<protein>
    <submittedName>
        <fullName evidence="7">3-phenylpropionate/trans-cinnamate dioxygenase ferredoxin reductase subunit</fullName>
    </submittedName>
</protein>
<dbReference type="STRING" id="1082479.SAMN05216241_101597"/>
<evidence type="ECO:0000256" key="1">
    <source>
        <dbReference type="ARBA" id="ARBA00001974"/>
    </source>
</evidence>
<dbReference type="RefSeq" id="WP_090018599.1">
    <property type="nucleotide sequence ID" value="NZ_FNCE01000001.1"/>
</dbReference>
<dbReference type="GO" id="GO:0051213">
    <property type="term" value="F:dioxygenase activity"/>
    <property type="evidence" value="ECO:0007669"/>
    <property type="project" value="UniProtKB-KW"/>
</dbReference>
<organism evidence="7 8">
    <name type="scientific">Limimonas halophila</name>
    <dbReference type="NCBI Taxonomy" id="1082479"/>
    <lineage>
        <taxon>Bacteria</taxon>
        <taxon>Pseudomonadati</taxon>
        <taxon>Pseudomonadota</taxon>
        <taxon>Alphaproteobacteria</taxon>
        <taxon>Rhodospirillales</taxon>
        <taxon>Rhodovibrionaceae</taxon>
        <taxon>Limimonas</taxon>
    </lineage>
</organism>
<proteinExistence type="predicted"/>
<evidence type="ECO:0000259" key="5">
    <source>
        <dbReference type="Pfam" id="PF07992"/>
    </source>
</evidence>
<dbReference type="AlphaFoldDB" id="A0A1G7MFH1"/>
<comment type="cofactor">
    <cofactor evidence="1">
        <name>FAD</name>
        <dbReference type="ChEBI" id="CHEBI:57692"/>
    </cofactor>
</comment>
<evidence type="ECO:0000259" key="6">
    <source>
        <dbReference type="Pfam" id="PF14759"/>
    </source>
</evidence>
<dbReference type="SUPFAM" id="SSF51905">
    <property type="entry name" value="FAD/NAD(P)-binding domain"/>
    <property type="match status" value="1"/>
</dbReference>
<keyword evidence="7" id="KW-0223">Dioxygenase</keyword>
<reference evidence="7 8" key="1">
    <citation type="submission" date="2016-10" db="EMBL/GenBank/DDBJ databases">
        <authorList>
            <person name="de Groot N.N."/>
        </authorList>
    </citation>
    <scope>NUCLEOTIDE SEQUENCE [LARGE SCALE GENOMIC DNA]</scope>
    <source>
        <strain evidence="7 8">DSM 25584</strain>
    </source>
</reference>
<feature type="domain" description="FAD/NAD(P)-binding" evidence="5">
    <location>
        <begin position="6"/>
        <end position="301"/>
    </location>
</feature>
<accession>A0A1G7MFH1</accession>
<evidence type="ECO:0000313" key="7">
    <source>
        <dbReference type="EMBL" id="SDF60477.1"/>
    </source>
</evidence>
<dbReference type="Proteomes" id="UP000199415">
    <property type="component" value="Unassembled WGS sequence"/>
</dbReference>
<dbReference type="Pfam" id="PF14759">
    <property type="entry name" value="Reductase_C"/>
    <property type="match status" value="1"/>
</dbReference>
<dbReference type="PANTHER" id="PTHR43557">
    <property type="entry name" value="APOPTOSIS-INDUCING FACTOR 1"/>
    <property type="match status" value="1"/>
</dbReference>
<dbReference type="SUPFAM" id="SSF55424">
    <property type="entry name" value="FAD/NAD-linked reductases, dimerisation (C-terminal) domain"/>
    <property type="match status" value="1"/>
</dbReference>
<dbReference type="InterPro" id="IPR016156">
    <property type="entry name" value="FAD/NAD-linked_Rdtase_dimer_sf"/>
</dbReference>